<evidence type="ECO:0000313" key="3">
    <source>
        <dbReference type="Proteomes" id="UP001199525"/>
    </source>
</evidence>
<dbReference type="InterPro" id="IPR052892">
    <property type="entry name" value="NA-targeting_endonuclease"/>
</dbReference>
<gene>
    <name evidence="2" type="ORF">LC586_26720</name>
</gene>
<accession>A0ABS8IFJ4</accession>
<dbReference type="CDD" id="cd00085">
    <property type="entry name" value="HNHc"/>
    <property type="match status" value="1"/>
</dbReference>
<dbReference type="InterPro" id="IPR003615">
    <property type="entry name" value="HNH_nuc"/>
</dbReference>
<dbReference type="Proteomes" id="UP001199525">
    <property type="component" value="Unassembled WGS sequence"/>
</dbReference>
<proteinExistence type="predicted"/>
<dbReference type="PANTHER" id="PTHR33877">
    <property type="entry name" value="SLL1193 PROTEIN"/>
    <property type="match status" value="1"/>
</dbReference>
<keyword evidence="2" id="KW-0378">Hydrolase</keyword>
<reference evidence="2 3" key="1">
    <citation type="journal article" date="2021" name="Microorganisms">
        <title>Genome Evolution of Filamentous Cyanobacterium Nostoc Species: From Facultative Symbiosis to Free Living.</title>
        <authorList>
            <person name="Huo D."/>
            <person name="Li H."/>
            <person name="Cai F."/>
            <person name="Guo X."/>
            <person name="Qiao Z."/>
            <person name="Wang W."/>
            <person name="Yu G."/>
            <person name="Li R."/>
        </authorList>
    </citation>
    <scope>NUCLEOTIDE SEQUENCE [LARGE SCALE GENOMIC DNA]</scope>
    <source>
        <strain evidence="2 3">CHAB 5714</strain>
    </source>
</reference>
<dbReference type="InterPro" id="IPR002711">
    <property type="entry name" value="HNH"/>
</dbReference>
<dbReference type="PANTHER" id="PTHR33877:SF1">
    <property type="entry name" value="TYPE IV METHYL-DIRECTED RESTRICTION ENZYME ECOKMCRA"/>
    <property type="match status" value="1"/>
</dbReference>
<keyword evidence="3" id="KW-1185">Reference proteome</keyword>
<sequence>MSVYIPVELKKEIHNYFADCCAYCRTAEALTVTTFEFEHIIPLSAGGVTVFENLCLACPSCNRYKATRQTAIDPNTQDEVKLFNPQQQLWADHFTWSEDATEIVGLTTIGRATIYTLKMNRLQLTRVRKMWVKMGEHPPNI</sequence>
<dbReference type="GO" id="GO:0004519">
    <property type="term" value="F:endonuclease activity"/>
    <property type="evidence" value="ECO:0007669"/>
    <property type="project" value="UniProtKB-KW"/>
</dbReference>
<feature type="domain" description="HNH nuclease" evidence="1">
    <location>
        <begin position="10"/>
        <end position="63"/>
    </location>
</feature>
<evidence type="ECO:0000259" key="1">
    <source>
        <dbReference type="SMART" id="SM00507"/>
    </source>
</evidence>
<organism evidence="2 3">
    <name type="scientific">Nostoc favosum CHAB5714</name>
    <dbReference type="NCBI Taxonomy" id="2780399"/>
    <lineage>
        <taxon>Bacteria</taxon>
        <taxon>Bacillati</taxon>
        <taxon>Cyanobacteriota</taxon>
        <taxon>Cyanophyceae</taxon>
        <taxon>Nostocales</taxon>
        <taxon>Nostocaceae</taxon>
        <taxon>Nostoc</taxon>
        <taxon>Nostoc favosum</taxon>
    </lineage>
</organism>
<name>A0ABS8IFJ4_9NOSO</name>
<protein>
    <submittedName>
        <fullName evidence="2">HNH endonuclease</fullName>
    </submittedName>
</protein>
<keyword evidence="2" id="KW-0540">Nuclease</keyword>
<evidence type="ECO:0000313" key="2">
    <source>
        <dbReference type="EMBL" id="MCC5602689.1"/>
    </source>
</evidence>
<dbReference type="SMART" id="SM00507">
    <property type="entry name" value="HNHc"/>
    <property type="match status" value="1"/>
</dbReference>
<dbReference type="RefSeq" id="WP_229488236.1">
    <property type="nucleotide sequence ID" value="NZ_JAIVFQ010000056.1"/>
</dbReference>
<dbReference type="Pfam" id="PF01844">
    <property type="entry name" value="HNH"/>
    <property type="match status" value="1"/>
</dbReference>
<keyword evidence="2" id="KW-0255">Endonuclease</keyword>
<dbReference type="Gene3D" id="1.10.30.50">
    <property type="match status" value="1"/>
</dbReference>
<comment type="caution">
    <text evidence="2">The sequence shown here is derived from an EMBL/GenBank/DDBJ whole genome shotgun (WGS) entry which is preliminary data.</text>
</comment>
<dbReference type="EMBL" id="JAIVFQ010000056">
    <property type="protein sequence ID" value="MCC5602689.1"/>
    <property type="molecule type" value="Genomic_DNA"/>
</dbReference>